<evidence type="ECO:0000256" key="3">
    <source>
        <dbReference type="ARBA" id="ARBA00011245"/>
    </source>
</evidence>
<dbReference type="GO" id="GO:0003887">
    <property type="term" value="F:DNA-directed DNA polymerase activity"/>
    <property type="evidence" value="ECO:0007669"/>
    <property type="project" value="UniProtKB-UniRule"/>
</dbReference>
<dbReference type="Pfam" id="PF11799">
    <property type="entry name" value="IMS_C"/>
    <property type="match status" value="1"/>
</dbReference>
<evidence type="ECO:0000256" key="2">
    <source>
        <dbReference type="ARBA" id="ARBA00010945"/>
    </source>
</evidence>
<dbReference type="EMBL" id="NFZW01000004">
    <property type="protein sequence ID" value="RFA38275.1"/>
    <property type="molecule type" value="Genomic_DNA"/>
</dbReference>
<keyword evidence="10 16" id="KW-0227">DNA damage</keyword>
<feature type="domain" description="UmuC" evidence="17">
    <location>
        <begin position="5"/>
        <end position="186"/>
    </location>
</feature>
<dbReference type="InterPro" id="IPR043502">
    <property type="entry name" value="DNA/RNA_pol_sf"/>
</dbReference>
<sequence length="354" mass="39445">MTRKIIHIDMDAFYAAVEQRDDPRLRGRPVVVGGSPDSRGVVATASYEARRYGIRSAMPAARARLLCPEAVFLRPRFETYRKVSRQIQTIFRRYTALVEPLSLDEAYLDVSECRTCRGSATLIARRIKEEIYANTELRASAGVSYNKFLAKLASDIDKPDGLYLIAPDAGAKFVAELEIGRFHGVGRATEARMHALGIYTGADLRQWSLEELEAAFGKRGPFYYYIARGIDERPVRPVRERKSLGSETTFSRDLSDISAMLAALRPLAAEVLANLQKKQLLAYTFTLKVKFHDFQLITRAHSARAPVTDIEALMALLGALLERTEAVSKPVRLLGVTASGLRTASETEQQLGLF</sequence>
<dbReference type="OrthoDB" id="9808813at2"/>
<dbReference type="Gene3D" id="3.30.1490.100">
    <property type="entry name" value="DNA polymerase, Y-family, little finger domain"/>
    <property type="match status" value="1"/>
</dbReference>
<dbReference type="RefSeq" id="WP_116301131.1">
    <property type="nucleotide sequence ID" value="NZ_NFZV01000003.1"/>
</dbReference>
<keyword evidence="12 16" id="KW-0239">DNA-directed DNA polymerase</keyword>
<comment type="function">
    <text evidence="16">Poorly processive, error-prone DNA polymerase involved in untargeted mutagenesis. Copies undamaged DNA at stalled replication forks, which arise in vivo from mismatched or misaligned primer ends. These misaligned primers can be extended by PolIV. Exhibits no 3'-5' exonuclease (proofreading) activity. May be involved in translesional synthesis, in conjunction with the beta clamp from PolIII.</text>
</comment>
<keyword evidence="7 16" id="KW-0548">Nucleotidyltransferase</keyword>
<dbReference type="GO" id="GO:0000287">
    <property type="term" value="F:magnesium ion binding"/>
    <property type="evidence" value="ECO:0007669"/>
    <property type="project" value="UniProtKB-UniRule"/>
</dbReference>
<dbReference type="Gene3D" id="3.30.70.270">
    <property type="match status" value="1"/>
</dbReference>
<evidence type="ECO:0000256" key="10">
    <source>
        <dbReference type="ARBA" id="ARBA00022763"/>
    </source>
</evidence>
<evidence type="ECO:0000256" key="12">
    <source>
        <dbReference type="ARBA" id="ARBA00022932"/>
    </source>
</evidence>
<evidence type="ECO:0000256" key="15">
    <source>
        <dbReference type="ARBA" id="ARBA00049244"/>
    </source>
</evidence>
<comment type="similarity">
    <text evidence="2 16">Belongs to the DNA polymerase type-Y family.</text>
</comment>
<name>A0A3E0X0T0_9GAMM</name>
<dbReference type="InterPro" id="IPR043128">
    <property type="entry name" value="Rev_trsase/Diguanyl_cyclase"/>
</dbReference>
<gene>
    <name evidence="16" type="primary">dinB</name>
    <name evidence="18" type="ORF">CAL65_05445</name>
</gene>
<evidence type="ECO:0000256" key="1">
    <source>
        <dbReference type="ARBA" id="ARBA00004496"/>
    </source>
</evidence>
<reference evidence="19" key="1">
    <citation type="submission" date="2017-05" db="EMBL/GenBank/DDBJ databases">
        <authorList>
            <person name="Sharma S."/>
            <person name="Sidhu C."/>
            <person name="Pinnaka A.K."/>
        </authorList>
    </citation>
    <scope>NUCLEOTIDE SEQUENCE [LARGE SCALE GENOMIC DNA]</scope>
    <source>
        <strain evidence="19">AK93</strain>
    </source>
</reference>
<dbReference type="FunFam" id="3.40.1170.60:FF:000001">
    <property type="entry name" value="DNA polymerase IV"/>
    <property type="match status" value="1"/>
</dbReference>
<dbReference type="GO" id="GO:0006261">
    <property type="term" value="P:DNA-templated DNA replication"/>
    <property type="evidence" value="ECO:0007669"/>
    <property type="project" value="UniProtKB-UniRule"/>
</dbReference>
<evidence type="ECO:0000256" key="9">
    <source>
        <dbReference type="ARBA" id="ARBA00022723"/>
    </source>
</evidence>
<dbReference type="GO" id="GO:0042276">
    <property type="term" value="P:error-prone translesion synthesis"/>
    <property type="evidence" value="ECO:0007669"/>
    <property type="project" value="TreeGrafter"/>
</dbReference>
<comment type="catalytic activity">
    <reaction evidence="15 16">
        <text>DNA(n) + a 2'-deoxyribonucleoside 5'-triphosphate = DNA(n+1) + diphosphate</text>
        <dbReference type="Rhea" id="RHEA:22508"/>
        <dbReference type="Rhea" id="RHEA-COMP:17339"/>
        <dbReference type="Rhea" id="RHEA-COMP:17340"/>
        <dbReference type="ChEBI" id="CHEBI:33019"/>
        <dbReference type="ChEBI" id="CHEBI:61560"/>
        <dbReference type="ChEBI" id="CHEBI:173112"/>
        <dbReference type="EC" id="2.7.7.7"/>
    </reaction>
</comment>
<evidence type="ECO:0000313" key="19">
    <source>
        <dbReference type="Proteomes" id="UP000256763"/>
    </source>
</evidence>
<evidence type="ECO:0000256" key="13">
    <source>
        <dbReference type="ARBA" id="ARBA00023125"/>
    </source>
</evidence>
<dbReference type="InterPro" id="IPR001126">
    <property type="entry name" value="UmuC"/>
</dbReference>
<keyword evidence="6 16" id="KW-0808">Transferase</keyword>
<dbReference type="Gene3D" id="1.10.150.20">
    <property type="entry name" value="5' to 3' exonuclease, C-terminal subdomain"/>
    <property type="match status" value="1"/>
</dbReference>
<feature type="binding site" evidence="16">
    <location>
        <position position="104"/>
    </location>
    <ligand>
        <name>Mg(2+)</name>
        <dbReference type="ChEBI" id="CHEBI:18420"/>
    </ligand>
</feature>
<dbReference type="SUPFAM" id="SSF56672">
    <property type="entry name" value="DNA/RNA polymerases"/>
    <property type="match status" value="1"/>
</dbReference>
<dbReference type="EC" id="2.7.7.7" evidence="16"/>
<dbReference type="InterPro" id="IPR022880">
    <property type="entry name" value="DNApol_IV"/>
</dbReference>
<dbReference type="PANTHER" id="PTHR11076:SF33">
    <property type="entry name" value="DNA POLYMERASE KAPPA"/>
    <property type="match status" value="1"/>
</dbReference>
<dbReference type="GO" id="GO:0005829">
    <property type="term" value="C:cytosol"/>
    <property type="evidence" value="ECO:0007669"/>
    <property type="project" value="TreeGrafter"/>
</dbReference>
<dbReference type="Pfam" id="PF21999">
    <property type="entry name" value="IMS_HHH_1"/>
    <property type="match status" value="1"/>
</dbReference>
<evidence type="ECO:0000256" key="7">
    <source>
        <dbReference type="ARBA" id="ARBA00022695"/>
    </source>
</evidence>
<dbReference type="Proteomes" id="UP000256763">
    <property type="component" value="Unassembled WGS sequence"/>
</dbReference>
<dbReference type="InterPro" id="IPR053848">
    <property type="entry name" value="IMS_HHH_1"/>
</dbReference>
<keyword evidence="19" id="KW-1185">Reference proteome</keyword>
<comment type="subunit">
    <text evidence="3 16">Monomer.</text>
</comment>
<dbReference type="Pfam" id="PF00817">
    <property type="entry name" value="IMS"/>
    <property type="match status" value="1"/>
</dbReference>
<evidence type="ECO:0000256" key="4">
    <source>
        <dbReference type="ARBA" id="ARBA00022457"/>
    </source>
</evidence>
<feature type="active site" evidence="16">
    <location>
        <position position="105"/>
    </location>
</feature>
<comment type="subcellular location">
    <subcellularLocation>
        <location evidence="1 16">Cytoplasm</location>
    </subcellularLocation>
</comment>
<dbReference type="SUPFAM" id="SSF100879">
    <property type="entry name" value="Lesion bypass DNA polymerase (Y-family), little finger domain"/>
    <property type="match status" value="1"/>
</dbReference>
<evidence type="ECO:0000256" key="5">
    <source>
        <dbReference type="ARBA" id="ARBA00022490"/>
    </source>
</evidence>
<dbReference type="InterPro" id="IPR017961">
    <property type="entry name" value="DNA_pol_Y-fam_little_finger"/>
</dbReference>
<keyword evidence="5 16" id="KW-0963">Cytoplasm</keyword>
<dbReference type="GO" id="GO:0003684">
    <property type="term" value="F:damaged DNA binding"/>
    <property type="evidence" value="ECO:0007669"/>
    <property type="project" value="InterPro"/>
</dbReference>
<evidence type="ECO:0000256" key="14">
    <source>
        <dbReference type="ARBA" id="ARBA00023204"/>
    </source>
</evidence>
<evidence type="ECO:0000313" key="18">
    <source>
        <dbReference type="EMBL" id="RFA38275.1"/>
    </source>
</evidence>
<keyword evidence="13 16" id="KW-0238">DNA-binding</keyword>
<dbReference type="AlphaFoldDB" id="A0A3E0X0T0"/>
<feature type="binding site" evidence="16">
    <location>
        <position position="9"/>
    </location>
    <ligand>
        <name>Mg(2+)</name>
        <dbReference type="ChEBI" id="CHEBI:18420"/>
    </ligand>
</feature>
<dbReference type="PANTHER" id="PTHR11076">
    <property type="entry name" value="DNA REPAIR POLYMERASE UMUC / TRANSFERASE FAMILY MEMBER"/>
    <property type="match status" value="1"/>
</dbReference>
<keyword evidence="8 16" id="KW-0235">DNA replication</keyword>
<keyword evidence="4 16" id="KW-0515">Mutator protein</keyword>
<dbReference type="GO" id="GO:0006281">
    <property type="term" value="P:DNA repair"/>
    <property type="evidence" value="ECO:0007669"/>
    <property type="project" value="UniProtKB-UniRule"/>
</dbReference>
<comment type="caution">
    <text evidence="18">The sequence shown here is derived from an EMBL/GenBank/DDBJ whole genome shotgun (WGS) entry which is preliminary data.</text>
</comment>
<dbReference type="InterPro" id="IPR036775">
    <property type="entry name" value="DNA_pol_Y-fam_lit_finger_sf"/>
</dbReference>
<evidence type="ECO:0000259" key="17">
    <source>
        <dbReference type="PROSITE" id="PS50173"/>
    </source>
</evidence>
<feature type="site" description="Substrate discrimination" evidence="16">
    <location>
        <position position="14"/>
    </location>
</feature>
<comment type="cofactor">
    <cofactor evidence="16">
        <name>Mg(2+)</name>
        <dbReference type="ChEBI" id="CHEBI:18420"/>
    </cofactor>
    <text evidence="16">Binds 2 magnesium ions per subunit.</text>
</comment>
<keyword evidence="11 16" id="KW-0460">Magnesium</keyword>
<dbReference type="CDD" id="cd03586">
    <property type="entry name" value="PolY_Pol_IV_kappa"/>
    <property type="match status" value="1"/>
</dbReference>
<dbReference type="Gene3D" id="3.40.1170.60">
    <property type="match status" value="1"/>
</dbReference>
<evidence type="ECO:0000256" key="6">
    <source>
        <dbReference type="ARBA" id="ARBA00022679"/>
    </source>
</evidence>
<proteinExistence type="inferred from homology"/>
<dbReference type="NCBIfam" id="NF002677">
    <property type="entry name" value="PRK02406.1"/>
    <property type="match status" value="1"/>
</dbReference>
<accession>A0A3E0X0T0</accession>
<evidence type="ECO:0000256" key="11">
    <source>
        <dbReference type="ARBA" id="ARBA00022842"/>
    </source>
</evidence>
<organism evidence="18 19">
    <name type="scientific">Alkalilimnicola ehrlichii</name>
    <dbReference type="NCBI Taxonomy" id="351052"/>
    <lineage>
        <taxon>Bacteria</taxon>
        <taxon>Pseudomonadati</taxon>
        <taxon>Pseudomonadota</taxon>
        <taxon>Gammaproteobacteria</taxon>
        <taxon>Chromatiales</taxon>
        <taxon>Ectothiorhodospiraceae</taxon>
        <taxon>Alkalilimnicola</taxon>
    </lineage>
</organism>
<dbReference type="PROSITE" id="PS50173">
    <property type="entry name" value="UMUC"/>
    <property type="match status" value="1"/>
</dbReference>
<dbReference type="FunFam" id="3.30.1490.100:FF:000004">
    <property type="entry name" value="DNA polymerase IV"/>
    <property type="match status" value="1"/>
</dbReference>
<dbReference type="InterPro" id="IPR050116">
    <property type="entry name" value="DNA_polymerase-Y"/>
</dbReference>
<keyword evidence="9 16" id="KW-0479">Metal-binding</keyword>
<keyword evidence="14 16" id="KW-0234">DNA repair</keyword>
<evidence type="ECO:0000256" key="16">
    <source>
        <dbReference type="HAMAP-Rule" id="MF_01113"/>
    </source>
</evidence>
<evidence type="ECO:0000256" key="8">
    <source>
        <dbReference type="ARBA" id="ARBA00022705"/>
    </source>
</evidence>
<dbReference type="HAMAP" id="MF_01113">
    <property type="entry name" value="DNApol_IV"/>
    <property type="match status" value="1"/>
</dbReference>
<dbReference type="GO" id="GO:0009432">
    <property type="term" value="P:SOS response"/>
    <property type="evidence" value="ECO:0007669"/>
    <property type="project" value="TreeGrafter"/>
</dbReference>
<protein>
    <recommendedName>
        <fullName evidence="16">DNA polymerase IV</fullName>
        <shortName evidence="16">Pol IV</shortName>
        <ecNumber evidence="16">2.7.7.7</ecNumber>
    </recommendedName>
</protein>